<feature type="chain" id="PRO_5016112517" description="DUF4412 domain-containing protein" evidence="2">
    <location>
        <begin position="28"/>
        <end position="385"/>
    </location>
</feature>
<gene>
    <name evidence="3" type="ORF">C5O23_05540</name>
</gene>
<organism evidence="3 4">
    <name type="scientific">Duncaniella muris</name>
    <dbReference type="NCBI Taxonomy" id="2094150"/>
    <lineage>
        <taxon>Bacteria</taxon>
        <taxon>Pseudomonadati</taxon>
        <taxon>Bacteroidota</taxon>
        <taxon>Bacteroidia</taxon>
        <taxon>Bacteroidales</taxon>
        <taxon>Muribaculaceae</taxon>
        <taxon>Duncaniella</taxon>
    </lineage>
</organism>
<proteinExistence type="predicted"/>
<protein>
    <recommendedName>
        <fullName evidence="5">DUF4412 domain-containing protein</fullName>
    </recommendedName>
</protein>
<dbReference type="AlphaFoldDB" id="A0A2V1IK47"/>
<dbReference type="Proteomes" id="UP000244905">
    <property type="component" value="Unassembled WGS sequence"/>
</dbReference>
<name>A0A2V1IK47_9BACT</name>
<evidence type="ECO:0008006" key="5">
    <source>
        <dbReference type="Google" id="ProtNLM"/>
    </source>
</evidence>
<dbReference type="RefSeq" id="WP_107031958.1">
    <property type="nucleotide sequence ID" value="NZ_CAOVAQ010000055.1"/>
</dbReference>
<feature type="signal peptide" evidence="2">
    <location>
        <begin position="1"/>
        <end position="27"/>
    </location>
</feature>
<accession>A0A2V1IK47</accession>
<evidence type="ECO:0000256" key="1">
    <source>
        <dbReference type="SAM" id="MobiDB-lite"/>
    </source>
</evidence>
<keyword evidence="2" id="KW-0732">Signal</keyword>
<sequence length="385" mass="42336">MKITTLNSAFRTLCIAVMTVTATGASASIPLAGIYEMNDKEDMSKHQMYLELDFINSRPDFTQTFTTKRSEFKLLPSDFMRAKKLSREFKGTTAPGFGKYRHHMLFSSSEEFRITNPRLKKGIILVEWENTLGKKGEAIIIPQPDGSLVTYGLTTFDRLIGPDGHKLTLVKSLLPDKDNDNSDKPDKEKTETFTADGGLVQEIITICTYPGGVPDAIKRLRELPDDDTPATAQKPVATAKPQASEKRPATTTIPEDKKDDTFNTFVSNDGSIWRANSTLAKLGLGKTGVMVASATFTDGGNGTVIMNMAQDIAPGNCKGYHFEYIYSGKVVGKTVVFDKITVTVRNGVRDPDARPKPAPKNEPNVITLLSPTTFDFSGLKFTKMK</sequence>
<evidence type="ECO:0000313" key="4">
    <source>
        <dbReference type="Proteomes" id="UP000244905"/>
    </source>
</evidence>
<reference evidence="4" key="1">
    <citation type="submission" date="2018-02" db="EMBL/GenBank/DDBJ databases">
        <authorList>
            <person name="Clavel T."/>
            <person name="Strowig T."/>
        </authorList>
    </citation>
    <scope>NUCLEOTIDE SEQUENCE [LARGE SCALE GENOMIC DNA]</scope>
    <source>
        <strain evidence="4">DSM 103720</strain>
    </source>
</reference>
<dbReference type="EMBL" id="PUEC01000010">
    <property type="protein sequence ID" value="PWB02684.1"/>
    <property type="molecule type" value="Genomic_DNA"/>
</dbReference>
<feature type="region of interest" description="Disordered" evidence="1">
    <location>
        <begin position="225"/>
        <end position="258"/>
    </location>
</feature>
<feature type="compositionally biased region" description="Basic and acidic residues" evidence="1">
    <location>
        <begin position="243"/>
        <end position="258"/>
    </location>
</feature>
<evidence type="ECO:0000313" key="3">
    <source>
        <dbReference type="EMBL" id="PWB02684.1"/>
    </source>
</evidence>
<comment type="caution">
    <text evidence="3">The sequence shown here is derived from an EMBL/GenBank/DDBJ whole genome shotgun (WGS) entry which is preliminary data.</text>
</comment>
<dbReference type="GeneID" id="82525803"/>
<keyword evidence="4" id="KW-1185">Reference proteome</keyword>
<evidence type="ECO:0000256" key="2">
    <source>
        <dbReference type="SAM" id="SignalP"/>
    </source>
</evidence>